<dbReference type="Proteomes" id="UP000887574">
    <property type="component" value="Unplaced"/>
</dbReference>
<organism evidence="1 2">
    <name type="scientific">Ditylenchus dipsaci</name>
    <dbReference type="NCBI Taxonomy" id="166011"/>
    <lineage>
        <taxon>Eukaryota</taxon>
        <taxon>Metazoa</taxon>
        <taxon>Ecdysozoa</taxon>
        <taxon>Nematoda</taxon>
        <taxon>Chromadorea</taxon>
        <taxon>Rhabditida</taxon>
        <taxon>Tylenchina</taxon>
        <taxon>Tylenchomorpha</taxon>
        <taxon>Sphaerularioidea</taxon>
        <taxon>Anguinidae</taxon>
        <taxon>Anguininae</taxon>
        <taxon>Ditylenchus</taxon>
    </lineage>
</organism>
<proteinExistence type="predicted"/>
<name>A0A915D3H3_9BILA</name>
<dbReference type="AlphaFoldDB" id="A0A915D3H3"/>
<evidence type="ECO:0000313" key="1">
    <source>
        <dbReference type="Proteomes" id="UP000887574"/>
    </source>
</evidence>
<reference evidence="2" key="1">
    <citation type="submission" date="2022-11" db="UniProtKB">
        <authorList>
            <consortium name="WormBaseParasite"/>
        </authorList>
    </citation>
    <scope>IDENTIFICATION</scope>
</reference>
<accession>A0A915D3H3</accession>
<keyword evidence="1" id="KW-1185">Reference proteome</keyword>
<dbReference type="WBParaSite" id="jg15172">
    <property type="protein sequence ID" value="jg15172"/>
    <property type="gene ID" value="jg15172"/>
</dbReference>
<protein>
    <submittedName>
        <fullName evidence="2">PH domain-containing protein</fullName>
    </submittedName>
</protein>
<evidence type="ECO:0000313" key="2">
    <source>
        <dbReference type="WBParaSite" id="jg15172"/>
    </source>
</evidence>
<sequence>MQLQSTGSISREGRGGQTKQIRLHQYIKPILWSPSQSRNEGRWSNDIILIRPRRSRAALQKAEEVVVEGGFSHQQICVFSQCLLPNQKFLLHANGHEQKLEEWSSLVVAAVNLLLVL</sequence>